<feature type="region of interest" description="Disordered" evidence="1">
    <location>
        <begin position="1"/>
        <end position="41"/>
    </location>
</feature>
<accession>A0A149U9H3</accession>
<feature type="compositionally biased region" description="Basic and acidic residues" evidence="1">
    <location>
        <begin position="8"/>
        <end position="20"/>
    </location>
</feature>
<protein>
    <submittedName>
        <fullName evidence="2">Uncharacterized protein</fullName>
    </submittedName>
</protein>
<dbReference type="PATRIC" id="fig|446692.4.peg.569"/>
<comment type="caution">
    <text evidence="2">The sequence shown here is derived from an EMBL/GenBank/DDBJ whole genome shotgun (WGS) entry which is preliminary data.</text>
</comment>
<name>A0A149U9H3_9PROT</name>
<evidence type="ECO:0000256" key="1">
    <source>
        <dbReference type="SAM" id="MobiDB-lite"/>
    </source>
</evidence>
<dbReference type="AlphaFoldDB" id="A0A149U9H3"/>
<reference evidence="2 3" key="1">
    <citation type="submission" date="2015-06" db="EMBL/GenBank/DDBJ databases">
        <title>Improved classification and identification of acetic acid bacteria using matrix-assisted laser desorption/ionization time-of-flight mass spectrometry; Gluconobacter nephelii and Gluconobacter uchimurae are later heterotypic synonyms of Gluconobacter japonicus and Gluconobacter oxydans, respectively.</title>
        <authorList>
            <person name="Li L."/>
            <person name="Cleenwerck I."/>
            <person name="De Vuyst L."/>
            <person name="Vandamme P."/>
        </authorList>
    </citation>
    <scope>NUCLEOTIDE SEQUENCE [LARGE SCALE GENOMIC DNA]</scope>
    <source>
        <strain evidence="2 3">LMG 23690</strain>
    </source>
</reference>
<sequence>MSHSSSHHTREGITEKDPKPEGFSNPPPLISATSNSLRSRDWQLETRKNRVISGEAGWLDDVEVAGRTKGIIRTDFHDTRR</sequence>
<organism evidence="2 3">
    <name type="scientific">Acetobacter senegalensis</name>
    <dbReference type="NCBI Taxonomy" id="446692"/>
    <lineage>
        <taxon>Bacteria</taxon>
        <taxon>Pseudomonadati</taxon>
        <taxon>Pseudomonadota</taxon>
        <taxon>Alphaproteobacteria</taxon>
        <taxon>Acetobacterales</taxon>
        <taxon>Acetobacteraceae</taxon>
        <taxon>Acetobacter</taxon>
    </lineage>
</organism>
<evidence type="ECO:0000313" key="2">
    <source>
        <dbReference type="EMBL" id="KXV61956.1"/>
    </source>
</evidence>
<proteinExistence type="predicted"/>
<dbReference type="Proteomes" id="UP000075360">
    <property type="component" value="Unassembled WGS sequence"/>
</dbReference>
<evidence type="ECO:0000313" key="3">
    <source>
        <dbReference type="Proteomes" id="UP000075360"/>
    </source>
</evidence>
<gene>
    <name evidence="2" type="ORF">AD948_00090</name>
</gene>
<dbReference type="EMBL" id="LHZU01000016">
    <property type="protein sequence ID" value="KXV61956.1"/>
    <property type="molecule type" value="Genomic_DNA"/>
</dbReference>